<evidence type="ECO:0000313" key="3">
    <source>
        <dbReference type="Proteomes" id="UP000190657"/>
    </source>
</evidence>
<evidence type="ECO:0000256" key="1">
    <source>
        <dbReference type="SAM" id="Phobius"/>
    </source>
</evidence>
<dbReference type="SUPFAM" id="SSF63817">
    <property type="entry name" value="Sortase"/>
    <property type="match status" value="1"/>
</dbReference>
<dbReference type="OrthoDB" id="1846486at2"/>
<sequence length="212" mass="23523">MKKSKAQNNKKKPKGAVYPYLYRIASFVLLSMLLFAPLMMIGLDEAKATVKDAQSYLKMDYNDLKIGKDTSDKIGEDFLDDVEIGSYIGNVSCERIGLNEEVYYGYNRVSMRNGGGLDSRSYLFGMGGVTKIAGYSSNFGSLYNIKKGDIIEVESNLGNFKYKVYKTGLSATVEDADKDTLILGTTKSNKAFSSLADEYYYVYASLIDGEVQ</sequence>
<dbReference type="STRING" id="290054.SAMN02745114_00743"/>
<reference evidence="2 3" key="1">
    <citation type="submission" date="2017-02" db="EMBL/GenBank/DDBJ databases">
        <authorList>
            <person name="Peterson S.W."/>
        </authorList>
    </citation>
    <scope>NUCLEOTIDE SEQUENCE [LARGE SCALE GENOMIC DNA]</scope>
    <source>
        <strain evidence="2 3">ATCC 51222</strain>
    </source>
</reference>
<keyword evidence="1" id="KW-0472">Membrane</keyword>
<keyword evidence="1" id="KW-1133">Transmembrane helix</keyword>
<dbReference type="RefSeq" id="WP_078768233.1">
    <property type="nucleotide sequence ID" value="NZ_FUWW01000006.1"/>
</dbReference>
<dbReference type="Gene3D" id="2.40.260.10">
    <property type="entry name" value="Sortase"/>
    <property type="match status" value="1"/>
</dbReference>
<proteinExistence type="predicted"/>
<feature type="transmembrane region" description="Helical" evidence="1">
    <location>
        <begin position="20"/>
        <end position="43"/>
    </location>
</feature>
<keyword evidence="1" id="KW-0812">Transmembrane</keyword>
<gene>
    <name evidence="2" type="ORF">SAMN02745114_00743</name>
</gene>
<dbReference type="Proteomes" id="UP000190657">
    <property type="component" value="Unassembled WGS sequence"/>
</dbReference>
<dbReference type="EMBL" id="FUWW01000006">
    <property type="protein sequence ID" value="SJZ49197.1"/>
    <property type="molecule type" value="Genomic_DNA"/>
</dbReference>
<organism evidence="2 3">
    <name type="scientific">Eubacterium coprostanoligenes</name>
    <dbReference type="NCBI Taxonomy" id="290054"/>
    <lineage>
        <taxon>Bacteria</taxon>
        <taxon>Bacillati</taxon>
        <taxon>Bacillota</taxon>
        <taxon>Clostridia</taxon>
        <taxon>Eubacteriales</taxon>
        <taxon>Eubacteriaceae</taxon>
        <taxon>Eubacterium</taxon>
    </lineage>
</organism>
<accession>A0A1T4L3R8</accession>
<protein>
    <submittedName>
        <fullName evidence="2">Sortase (Surface protein transpeptidase)</fullName>
    </submittedName>
</protein>
<evidence type="ECO:0000313" key="2">
    <source>
        <dbReference type="EMBL" id="SJZ49197.1"/>
    </source>
</evidence>
<keyword evidence="3" id="KW-1185">Reference proteome</keyword>
<name>A0A1T4L3R8_9FIRM</name>
<dbReference type="InterPro" id="IPR023365">
    <property type="entry name" value="Sortase_dom-sf"/>
</dbReference>
<dbReference type="AlphaFoldDB" id="A0A1T4L3R8"/>